<dbReference type="EnsemblProtists" id="EOD29395">
    <property type="protein sequence ID" value="EOD29395"/>
    <property type="gene ID" value="EMIHUDRAFT_449901"/>
</dbReference>
<evidence type="ECO:0000259" key="11">
    <source>
        <dbReference type="Pfam" id="PF22366"/>
    </source>
</evidence>
<reference evidence="12" key="2">
    <citation type="submission" date="2024-10" db="UniProtKB">
        <authorList>
            <consortium name="EnsemblProtists"/>
        </authorList>
    </citation>
    <scope>IDENTIFICATION</scope>
</reference>
<dbReference type="GeneID" id="19046744"/>
<dbReference type="Proteomes" id="UP000013827">
    <property type="component" value="Unassembled WGS sequence"/>
</dbReference>
<evidence type="ECO:0000256" key="3">
    <source>
        <dbReference type="ARBA" id="ARBA00022630"/>
    </source>
</evidence>
<dbReference type="PANTHER" id="PTHR43706:SF47">
    <property type="entry name" value="EXTERNAL NADH-UBIQUINONE OXIDOREDUCTASE 1, MITOCHONDRIAL-RELATED"/>
    <property type="match status" value="1"/>
</dbReference>
<reference evidence="13" key="1">
    <citation type="journal article" date="2013" name="Nature">
        <title>Pan genome of the phytoplankton Emiliania underpins its global distribution.</title>
        <authorList>
            <person name="Read B.A."/>
            <person name="Kegel J."/>
            <person name="Klute M.J."/>
            <person name="Kuo A."/>
            <person name="Lefebvre S.C."/>
            <person name="Maumus F."/>
            <person name="Mayer C."/>
            <person name="Miller J."/>
            <person name="Monier A."/>
            <person name="Salamov A."/>
            <person name="Young J."/>
            <person name="Aguilar M."/>
            <person name="Claverie J.M."/>
            <person name="Frickenhaus S."/>
            <person name="Gonzalez K."/>
            <person name="Herman E.K."/>
            <person name="Lin Y.C."/>
            <person name="Napier J."/>
            <person name="Ogata H."/>
            <person name="Sarno A.F."/>
            <person name="Shmutz J."/>
            <person name="Schroeder D."/>
            <person name="de Vargas C."/>
            <person name="Verret F."/>
            <person name="von Dassow P."/>
            <person name="Valentin K."/>
            <person name="Van de Peer Y."/>
            <person name="Wheeler G."/>
            <person name="Dacks J.B."/>
            <person name="Delwiche C.F."/>
            <person name="Dyhrman S.T."/>
            <person name="Glockner G."/>
            <person name="John U."/>
            <person name="Richards T."/>
            <person name="Worden A.Z."/>
            <person name="Zhang X."/>
            <person name="Grigoriev I.V."/>
            <person name="Allen A.E."/>
            <person name="Bidle K."/>
            <person name="Borodovsky M."/>
            <person name="Bowler C."/>
            <person name="Brownlee C."/>
            <person name="Cock J.M."/>
            <person name="Elias M."/>
            <person name="Gladyshev V.N."/>
            <person name="Groth M."/>
            <person name="Guda C."/>
            <person name="Hadaegh A."/>
            <person name="Iglesias-Rodriguez M.D."/>
            <person name="Jenkins J."/>
            <person name="Jones B.M."/>
            <person name="Lawson T."/>
            <person name="Leese F."/>
            <person name="Lindquist E."/>
            <person name="Lobanov A."/>
            <person name="Lomsadze A."/>
            <person name="Malik S.B."/>
            <person name="Marsh M.E."/>
            <person name="Mackinder L."/>
            <person name="Mock T."/>
            <person name="Mueller-Roeber B."/>
            <person name="Pagarete A."/>
            <person name="Parker M."/>
            <person name="Probert I."/>
            <person name="Quesneville H."/>
            <person name="Raines C."/>
            <person name="Rensing S.A."/>
            <person name="Riano-Pachon D.M."/>
            <person name="Richier S."/>
            <person name="Rokitta S."/>
            <person name="Shiraiwa Y."/>
            <person name="Soanes D.M."/>
            <person name="van der Giezen M."/>
            <person name="Wahlund T.M."/>
            <person name="Williams B."/>
            <person name="Wilson W."/>
            <person name="Wolfe G."/>
            <person name="Wurch L.L."/>
        </authorList>
    </citation>
    <scope>NUCLEOTIDE SEQUENCE</scope>
</reference>
<evidence type="ECO:0000256" key="1">
    <source>
        <dbReference type="ARBA" id="ARBA00005272"/>
    </source>
</evidence>
<dbReference type="InterPro" id="IPR054585">
    <property type="entry name" value="NDH2-like_C"/>
</dbReference>
<dbReference type="PANTHER" id="PTHR43706">
    <property type="entry name" value="NADH DEHYDROGENASE"/>
    <property type="match status" value="1"/>
</dbReference>
<comment type="similarity">
    <text evidence="1">Belongs to the NADH dehydrogenase family.</text>
</comment>
<dbReference type="Pfam" id="PF07992">
    <property type="entry name" value="Pyr_redox_2"/>
    <property type="match status" value="1"/>
</dbReference>
<keyword evidence="4" id="KW-0274">FAD</keyword>
<comment type="catalytic activity">
    <reaction evidence="9">
        <text>a ubiquinone + NADH + H(+) = a ubiquinol + NAD(+)</text>
        <dbReference type="Rhea" id="RHEA:23152"/>
        <dbReference type="Rhea" id="RHEA-COMP:9565"/>
        <dbReference type="Rhea" id="RHEA-COMP:9566"/>
        <dbReference type="ChEBI" id="CHEBI:15378"/>
        <dbReference type="ChEBI" id="CHEBI:16389"/>
        <dbReference type="ChEBI" id="CHEBI:17976"/>
        <dbReference type="ChEBI" id="CHEBI:57540"/>
        <dbReference type="ChEBI" id="CHEBI:57945"/>
    </reaction>
</comment>
<evidence type="ECO:0000259" key="10">
    <source>
        <dbReference type="Pfam" id="PF07992"/>
    </source>
</evidence>
<evidence type="ECO:0000256" key="4">
    <source>
        <dbReference type="ARBA" id="ARBA00022827"/>
    </source>
</evidence>
<dbReference type="eggNOG" id="KOG2495">
    <property type="taxonomic scope" value="Eukaryota"/>
</dbReference>
<keyword evidence="3" id="KW-0285">Flavoprotein</keyword>
<evidence type="ECO:0000256" key="6">
    <source>
        <dbReference type="ARBA" id="ARBA00023002"/>
    </source>
</evidence>
<evidence type="ECO:0000256" key="2">
    <source>
        <dbReference type="ARBA" id="ARBA00012637"/>
    </source>
</evidence>
<evidence type="ECO:0000256" key="7">
    <source>
        <dbReference type="ARBA" id="ARBA00023027"/>
    </source>
</evidence>
<dbReference type="AlphaFoldDB" id="A0A0D3K0W0"/>
<accession>A0A0D3K0W0</accession>
<dbReference type="PaxDb" id="2903-EOD29395"/>
<dbReference type="InterPro" id="IPR045024">
    <property type="entry name" value="NDH-2"/>
</dbReference>
<dbReference type="Pfam" id="PF22366">
    <property type="entry name" value="NDH2_C"/>
    <property type="match status" value="1"/>
</dbReference>
<dbReference type="GO" id="GO:0050136">
    <property type="term" value="F:NADH dehydrogenase (quinone) (non-electrogenic) activity"/>
    <property type="evidence" value="ECO:0007669"/>
    <property type="project" value="UniProtKB-EC"/>
</dbReference>
<name>A0A0D3K0W0_EMIH1</name>
<dbReference type="SUPFAM" id="SSF51905">
    <property type="entry name" value="FAD/NAD(P)-binding domain"/>
    <property type="match status" value="1"/>
</dbReference>
<dbReference type="GO" id="GO:0005739">
    <property type="term" value="C:mitochondrion"/>
    <property type="evidence" value="ECO:0007669"/>
    <property type="project" value="UniProtKB-ARBA"/>
</dbReference>
<dbReference type="Gene3D" id="3.50.50.100">
    <property type="match status" value="2"/>
</dbReference>
<dbReference type="OMA" id="QFKEAEC"/>
<dbReference type="InterPro" id="IPR023753">
    <property type="entry name" value="FAD/NAD-binding_dom"/>
</dbReference>
<evidence type="ECO:0000313" key="13">
    <source>
        <dbReference type="Proteomes" id="UP000013827"/>
    </source>
</evidence>
<dbReference type="EC" id="1.6.5.9" evidence="2"/>
<feature type="domain" description="External alternative NADH-ubiquinone oxidoreductase-like C-terminal" evidence="11">
    <location>
        <begin position="426"/>
        <end position="489"/>
    </location>
</feature>
<feature type="domain" description="FAD/NAD(P)-binding" evidence="10">
    <location>
        <begin position="101"/>
        <end position="369"/>
    </location>
</feature>
<evidence type="ECO:0000256" key="8">
    <source>
        <dbReference type="ARBA" id="ARBA00047599"/>
    </source>
</evidence>
<evidence type="ECO:0000313" key="12">
    <source>
        <dbReference type="EnsemblProtists" id="EOD29395"/>
    </source>
</evidence>
<comment type="catalytic activity">
    <reaction evidence="8">
        <text>a quinone + NADH + H(+) = a quinol + NAD(+)</text>
        <dbReference type="Rhea" id="RHEA:46160"/>
        <dbReference type="ChEBI" id="CHEBI:15378"/>
        <dbReference type="ChEBI" id="CHEBI:24646"/>
        <dbReference type="ChEBI" id="CHEBI:57540"/>
        <dbReference type="ChEBI" id="CHEBI:57945"/>
        <dbReference type="ChEBI" id="CHEBI:132124"/>
        <dbReference type="EC" id="1.6.5.9"/>
    </reaction>
</comment>
<evidence type="ECO:0000256" key="5">
    <source>
        <dbReference type="ARBA" id="ARBA00022946"/>
    </source>
</evidence>
<keyword evidence="6" id="KW-0560">Oxidoreductase</keyword>
<organism evidence="12 13">
    <name type="scientific">Emiliania huxleyi (strain CCMP1516)</name>
    <dbReference type="NCBI Taxonomy" id="280463"/>
    <lineage>
        <taxon>Eukaryota</taxon>
        <taxon>Haptista</taxon>
        <taxon>Haptophyta</taxon>
        <taxon>Prymnesiophyceae</taxon>
        <taxon>Isochrysidales</taxon>
        <taxon>Noelaerhabdaceae</taxon>
        <taxon>Emiliania</taxon>
    </lineage>
</organism>
<dbReference type="InterPro" id="IPR036188">
    <property type="entry name" value="FAD/NAD-bd_sf"/>
</dbReference>
<keyword evidence="5" id="KW-0809">Transit peptide</keyword>
<evidence type="ECO:0000256" key="9">
    <source>
        <dbReference type="ARBA" id="ARBA00049010"/>
    </source>
</evidence>
<keyword evidence="13" id="KW-1185">Reference proteome</keyword>
<sequence length="504" mass="54631">MIDGERVTYEYAGPAAAAPAYHTHSPSMDGTLRPIGPSGFSDSMLRVRQLGPLGLGRHFRGAAGTSASTTRPRVLILGSGWGGAKLARGLDKDKYDAKARTLDLEKQYVSCEGIFTGRSFDVSFDYLVVACGNKTNTFNTPGVAEREGEEVFFLKHLHHARQIRNRIIECIERAANPTLTDAERARLLSFVVVGAGPTSCEFTSALSDFLRDDVAKWYPEEAKQAKVTLVEAGPRILGPFDAALAEYYRGHLVARGVEMRTATSVTEVWHGDDREGNHTTHARLSDGGTLPFGAMVWSAGLALVRFVERLDALPKQELGVSSLDGSQRLLTDSSLRVPGTRGRVFAIGDCAGVEGAQLPPTASVAEQQAAYLTHCFNQHYCAFDPSTDADLPPPGPVRPAASPVSLAFFLDYLFTPTPAFRYVEPGSLASLGSRAGVMDGSKSELGLPSVTGWAAIVAWRGACWTKQLSWSNMLLIPMFWFKSAVLGRDISRSLIFSIYLFFSV</sequence>
<dbReference type="STRING" id="2903.R1ES00"/>
<protein>
    <recommendedName>
        <fullName evidence="2">NADH:ubiquinone reductase (non-electrogenic)</fullName>
        <ecNumber evidence="2">1.6.5.9</ecNumber>
    </recommendedName>
</protein>
<dbReference type="HOGENOM" id="CLU_021377_1_3_1"/>
<keyword evidence="7" id="KW-0520">NAD</keyword>
<proteinExistence type="inferred from homology"/>
<dbReference type="RefSeq" id="XP_005781824.1">
    <property type="nucleotide sequence ID" value="XM_005781767.1"/>
</dbReference>
<dbReference type="KEGG" id="ehx:EMIHUDRAFT_449901"/>